<feature type="active site" description="Proton donor" evidence="6">
    <location>
        <position position="75"/>
    </location>
</feature>
<comment type="catalytic activity">
    <reaction evidence="6">
        <text>(2S,6S)-2,6-diaminopimelate = meso-2,6-diaminopimelate</text>
        <dbReference type="Rhea" id="RHEA:15393"/>
        <dbReference type="ChEBI" id="CHEBI:57609"/>
        <dbReference type="ChEBI" id="CHEBI:57791"/>
        <dbReference type="EC" id="5.1.1.7"/>
    </reaction>
</comment>
<feature type="site" description="Important for dimerization" evidence="6">
    <location>
        <position position="274"/>
    </location>
</feature>
<dbReference type="Proteomes" id="UP000218767">
    <property type="component" value="Unassembled WGS sequence"/>
</dbReference>
<comment type="subcellular location">
    <subcellularLocation>
        <location evidence="6">Cytoplasm</location>
    </subcellularLocation>
</comment>
<dbReference type="PANTHER" id="PTHR31689:SF0">
    <property type="entry name" value="DIAMINOPIMELATE EPIMERASE"/>
    <property type="match status" value="1"/>
</dbReference>
<evidence type="ECO:0000256" key="5">
    <source>
        <dbReference type="ARBA" id="ARBA00023235"/>
    </source>
</evidence>
<evidence type="ECO:0000256" key="1">
    <source>
        <dbReference type="ARBA" id="ARBA00010219"/>
    </source>
</evidence>
<reference evidence="9" key="1">
    <citation type="submission" date="2017-08" db="EMBL/GenBank/DDBJ databases">
        <title>A dynamic microbial community with high functional redundancy inhabits the cold, oxic subseafloor aquifer.</title>
        <authorList>
            <person name="Tully B.J."/>
            <person name="Wheat C.G."/>
            <person name="Glazer B.T."/>
            <person name="Huber J.A."/>
        </authorList>
    </citation>
    <scope>NUCLEOTIDE SEQUENCE [LARGE SCALE GENOMIC DNA]</scope>
</reference>
<dbReference type="HAMAP" id="MF_00197">
    <property type="entry name" value="DAP_epimerase"/>
    <property type="match status" value="1"/>
</dbReference>
<dbReference type="GO" id="GO:0008837">
    <property type="term" value="F:diaminopimelate epimerase activity"/>
    <property type="evidence" value="ECO:0007669"/>
    <property type="project" value="UniProtKB-UniRule"/>
</dbReference>
<comment type="subunit">
    <text evidence="6">Homodimer.</text>
</comment>
<comment type="caution">
    <text evidence="8">The sequence shown here is derived from an EMBL/GenBank/DDBJ whole genome shotgun (WGS) entry which is preliminary data.</text>
</comment>
<organism evidence="8 9">
    <name type="scientific">SAR86 cluster bacterium</name>
    <dbReference type="NCBI Taxonomy" id="2030880"/>
    <lineage>
        <taxon>Bacteria</taxon>
        <taxon>Pseudomonadati</taxon>
        <taxon>Pseudomonadota</taxon>
        <taxon>Gammaproteobacteria</taxon>
        <taxon>SAR86 cluster</taxon>
    </lineage>
</organism>
<keyword evidence="2 6" id="KW-0963">Cytoplasm</keyword>
<proteinExistence type="inferred from homology"/>
<protein>
    <recommendedName>
        <fullName evidence="6 7">Diaminopimelate epimerase</fullName>
        <shortName evidence="6">DAP epimerase</shortName>
        <ecNumber evidence="6 7">5.1.1.7</ecNumber>
    </recommendedName>
    <alternativeName>
        <fullName evidence="6">PLP-independent amino acid racemase</fullName>
    </alternativeName>
</protein>
<feature type="binding site" evidence="6">
    <location>
        <position position="46"/>
    </location>
    <ligand>
        <name>substrate</name>
    </ligand>
</feature>
<dbReference type="AlphaFoldDB" id="A0A2A4X0B6"/>
<name>A0A2A4X0B6_9GAMM</name>
<feature type="binding site" evidence="6">
    <location>
        <position position="196"/>
    </location>
    <ligand>
        <name>substrate</name>
    </ligand>
</feature>
<feature type="site" description="Could be important to modulate the pK values of the two catalytic cysteine residues" evidence="6">
    <location>
        <position position="165"/>
    </location>
</feature>
<feature type="binding site" evidence="6">
    <location>
        <begin position="76"/>
        <end position="77"/>
    </location>
    <ligand>
        <name>substrate</name>
    </ligand>
</feature>
<keyword evidence="4 6" id="KW-0457">Lysine biosynthesis</keyword>
<feature type="binding site" evidence="6">
    <location>
        <position position="66"/>
    </location>
    <ligand>
        <name>substrate</name>
    </ligand>
</feature>
<feature type="binding site" evidence="6">
    <location>
        <position position="163"/>
    </location>
    <ligand>
        <name>substrate</name>
    </ligand>
</feature>
<gene>
    <name evidence="6" type="primary">dapF</name>
    <name evidence="8" type="ORF">COB20_11805</name>
</gene>
<evidence type="ECO:0000256" key="7">
    <source>
        <dbReference type="NCBIfam" id="TIGR00652"/>
    </source>
</evidence>
<dbReference type="NCBIfam" id="TIGR00652">
    <property type="entry name" value="DapF"/>
    <property type="match status" value="1"/>
</dbReference>
<accession>A0A2A4X0B6</accession>
<dbReference type="Pfam" id="PF01678">
    <property type="entry name" value="DAP_epimerase"/>
    <property type="match status" value="2"/>
</dbReference>
<evidence type="ECO:0000256" key="6">
    <source>
        <dbReference type="HAMAP-Rule" id="MF_00197"/>
    </source>
</evidence>
<evidence type="ECO:0000256" key="2">
    <source>
        <dbReference type="ARBA" id="ARBA00022490"/>
    </source>
</evidence>
<feature type="site" description="Could be important to modulate the pK values of the two catalytic cysteine residues" evidence="6">
    <location>
        <position position="214"/>
    </location>
</feature>
<feature type="binding site" evidence="6">
    <location>
        <begin position="214"/>
        <end position="215"/>
    </location>
    <ligand>
        <name>substrate</name>
    </ligand>
</feature>
<dbReference type="GO" id="GO:0005829">
    <property type="term" value="C:cytosol"/>
    <property type="evidence" value="ECO:0007669"/>
    <property type="project" value="TreeGrafter"/>
</dbReference>
<feature type="binding site" evidence="6">
    <location>
        <position position="13"/>
    </location>
    <ligand>
        <name>substrate</name>
    </ligand>
</feature>
<evidence type="ECO:0000256" key="4">
    <source>
        <dbReference type="ARBA" id="ARBA00023154"/>
    </source>
</evidence>
<dbReference type="UniPathway" id="UPA00034">
    <property type="reaction ID" value="UER00025"/>
</dbReference>
<evidence type="ECO:0000256" key="3">
    <source>
        <dbReference type="ARBA" id="ARBA00022605"/>
    </source>
</evidence>
<evidence type="ECO:0000313" key="9">
    <source>
        <dbReference type="Proteomes" id="UP000218767"/>
    </source>
</evidence>
<dbReference type="Gene3D" id="3.10.310.10">
    <property type="entry name" value="Diaminopimelate Epimerase, Chain A, domain 1"/>
    <property type="match status" value="2"/>
</dbReference>
<feature type="active site" description="Proton acceptor" evidence="6">
    <location>
        <position position="223"/>
    </location>
</feature>
<comment type="function">
    <text evidence="6">Catalyzes the stereoinversion of LL-2,6-diaminopimelate (L,L-DAP) to meso-diaminopimelate (meso-DAP), a precursor of L-lysine and an essential component of the bacterial peptidoglycan.</text>
</comment>
<keyword evidence="3 6" id="KW-0028">Amino-acid biosynthesis</keyword>
<dbReference type="InterPro" id="IPR001653">
    <property type="entry name" value="DAP_epimerase_DapF"/>
</dbReference>
<evidence type="ECO:0000313" key="8">
    <source>
        <dbReference type="EMBL" id="PCI75916.1"/>
    </source>
</evidence>
<dbReference type="PANTHER" id="PTHR31689">
    <property type="entry name" value="DIAMINOPIMELATE EPIMERASE, CHLOROPLASTIC"/>
    <property type="match status" value="1"/>
</dbReference>
<keyword evidence="5 6" id="KW-0413">Isomerase</keyword>
<comment type="pathway">
    <text evidence="6">Amino-acid biosynthesis; L-lysine biosynthesis via DAP pathway; DL-2,6-diaminopimelate from LL-2,6-diaminopimelate: step 1/1.</text>
</comment>
<comment type="similarity">
    <text evidence="1 6">Belongs to the diaminopimelate epimerase family.</text>
</comment>
<sequence length="280" mass="30192">MDIHFTKMHGLGNDFIVLNNLHNEYQLSAEQIALLGHRRFGVGFDQLLSVEAASEPGIDFSYRIFNQDGQEAEHCGNGARCFAKYVIDKGLFDGNTLVVRTVNRVLTLNIRDDGSVTVDMEAPVFTASKIPFIAGSDSKLHSRQLTVSGSPLEIEFCALSVGNPHAVIRVEDLGKTAVKEIGEALGAHPDFPEGCNVGFMQLRDRNTIDLRVYERGAGETLACGTGACAAVVAGCLQGLLDDTVRVKLQGGELSITWLGIDTPILMTGPATTVFEGKIQI</sequence>
<dbReference type="FunFam" id="3.10.310.10:FF:000001">
    <property type="entry name" value="Diaminopimelate epimerase"/>
    <property type="match status" value="1"/>
</dbReference>
<dbReference type="EMBL" id="NVUL01000065">
    <property type="protein sequence ID" value="PCI75916.1"/>
    <property type="molecule type" value="Genomic_DNA"/>
</dbReference>
<dbReference type="GO" id="GO:0009089">
    <property type="term" value="P:lysine biosynthetic process via diaminopimelate"/>
    <property type="evidence" value="ECO:0007669"/>
    <property type="project" value="UniProtKB-UniRule"/>
</dbReference>
<dbReference type="EC" id="5.1.1.7" evidence="6 7"/>
<feature type="binding site" evidence="6">
    <location>
        <begin position="224"/>
        <end position="225"/>
    </location>
    <ligand>
        <name>substrate</name>
    </ligand>
</feature>
<dbReference type="SUPFAM" id="SSF54506">
    <property type="entry name" value="Diaminopimelate epimerase-like"/>
    <property type="match status" value="2"/>
</dbReference>